<dbReference type="EMBL" id="CAADJA010000002">
    <property type="protein sequence ID" value="VFS50653.1"/>
    <property type="molecule type" value="Genomic_DNA"/>
</dbReference>
<evidence type="ECO:0000256" key="1">
    <source>
        <dbReference type="ARBA" id="ARBA00009518"/>
    </source>
</evidence>
<evidence type="ECO:0000256" key="5">
    <source>
        <dbReference type="ARBA" id="ARBA00022759"/>
    </source>
</evidence>
<dbReference type="SUPFAM" id="SSF53098">
    <property type="entry name" value="Ribonuclease H-like"/>
    <property type="match status" value="1"/>
</dbReference>
<keyword evidence="11 13" id="KW-0234">DNA repair</keyword>
<dbReference type="InterPro" id="IPR020563">
    <property type="entry name" value="X-over_junc_endoDNase_Mg_BS"/>
</dbReference>
<evidence type="ECO:0000256" key="11">
    <source>
        <dbReference type="ARBA" id="ARBA00023204"/>
    </source>
</evidence>
<sequence length="173" mass="18405">MAIILGIDPGSRITGYGVIRQTGRKLEYLGSGCIRTSVDDLPTRLKLVYAGVSEIITQFQPDVFAIEQVFMARNADSALKLGQARGAAIVAAVNADLPVFEYAARQVKQTVVGTGAAEKAQVQHMVRALLKLAASPQADAADALAIAITHCHMNQNAVRMGNSKLTLARGRMS</sequence>
<dbReference type="GO" id="GO:0048476">
    <property type="term" value="C:Holliday junction resolvase complex"/>
    <property type="evidence" value="ECO:0007669"/>
    <property type="project" value="UniProtKB-UniRule"/>
</dbReference>
<feature type="binding site" evidence="13">
    <location>
        <position position="139"/>
    </location>
    <ligand>
        <name>Mg(2+)</name>
        <dbReference type="ChEBI" id="CHEBI:18420"/>
        <label>1</label>
    </ligand>
</feature>
<keyword evidence="6 13" id="KW-0227">DNA damage</keyword>
<evidence type="ECO:0000256" key="2">
    <source>
        <dbReference type="ARBA" id="ARBA00022490"/>
    </source>
</evidence>
<dbReference type="GO" id="GO:0003677">
    <property type="term" value="F:DNA binding"/>
    <property type="evidence" value="ECO:0007669"/>
    <property type="project" value="UniProtKB-KW"/>
</dbReference>
<dbReference type="GO" id="GO:0006281">
    <property type="term" value="P:DNA repair"/>
    <property type="evidence" value="ECO:0007669"/>
    <property type="project" value="UniProtKB-UniRule"/>
</dbReference>
<keyword evidence="8 13" id="KW-0460">Magnesium</keyword>
<organism evidence="15 17">
    <name type="scientific">Budvicia aquatica</name>
    <dbReference type="NCBI Taxonomy" id="82979"/>
    <lineage>
        <taxon>Bacteria</taxon>
        <taxon>Pseudomonadati</taxon>
        <taxon>Pseudomonadota</taxon>
        <taxon>Gammaproteobacteria</taxon>
        <taxon>Enterobacterales</taxon>
        <taxon>Budviciaceae</taxon>
        <taxon>Budvicia</taxon>
    </lineage>
</organism>
<dbReference type="NCBIfam" id="NF000711">
    <property type="entry name" value="PRK00039.2-1"/>
    <property type="match status" value="1"/>
</dbReference>
<evidence type="ECO:0000256" key="3">
    <source>
        <dbReference type="ARBA" id="ARBA00022722"/>
    </source>
</evidence>
<dbReference type="PRINTS" id="PR00696">
    <property type="entry name" value="RSOLVASERUVC"/>
</dbReference>
<dbReference type="Proteomes" id="UP000373449">
    <property type="component" value="Unassembled WGS sequence"/>
</dbReference>
<dbReference type="Pfam" id="PF02075">
    <property type="entry name" value="RuvC"/>
    <property type="match status" value="1"/>
</dbReference>
<feature type="binding site" evidence="13">
    <location>
        <position position="67"/>
    </location>
    <ligand>
        <name>Mg(2+)</name>
        <dbReference type="ChEBI" id="CHEBI:18420"/>
        <label>2</label>
    </ligand>
</feature>
<keyword evidence="2 13" id="KW-0963">Cytoplasm</keyword>
<evidence type="ECO:0000256" key="10">
    <source>
        <dbReference type="ARBA" id="ARBA00023172"/>
    </source>
</evidence>
<evidence type="ECO:0000256" key="4">
    <source>
        <dbReference type="ARBA" id="ARBA00022723"/>
    </source>
</evidence>
<dbReference type="GO" id="GO:0006310">
    <property type="term" value="P:DNA recombination"/>
    <property type="evidence" value="ECO:0007669"/>
    <property type="project" value="UniProtKB-UniRule"/>
</dbReference>
<evidence type="ECO:0000313" key="17">
    <source>
        <dbReference type="Proteomes" id="UP000224974"/>
    </source>
</evidence>
<evidence type="ECO:0000313" key="18">
    <source>
        <dbReference type="Proteomes" id="UP000373449"/>
    </source>
</evidence>
<evidence type="ECO:0000256" key="13">
    <source>
        <dbReference type="HAMAP-Rule" id="MF_00034"/>
    </source>
</evidence>
<dbReference type="PANTHER" id="PTHR30194">
    <property type="entry name" value="CROSSOVER JUNCTION ENDODEOXYRIBONUCLEASE RUVC"/>
    <property type="match status" value="1"/>
</dbReference>
<accession>A0A2C6DKL9</accession>
<keyword evidence="17" id="KW-1185">Reference proteome</keyword>
<feature type="active site" evidence="13">
    <location>
        <position position="8"/>
    </location>
</feature>
<dbReference type="Gene3D" id="3.30.420.10">
    <property type="entry name" value="Ribonuclease H-like superfamily/Ribonuclease H"/>
    <property type="match status" value="1"/>
</dbReference>
<protein>
    <recommendedName>
        <fullName evidence="13 14">Crossover junction endodeoxyribonuclease RuvC</fullName>
        <ecNumber evidence="13 14">3.1.21.10</ecNumber>
    </recommendedName>
    <alternativeName>
        <fullName evidence="13">Holliday junction nuclease RuvC</fullName>
    </alternativeName>
    <alternativeName>
        <fullName evidence="13">Holliday junction resolvase RuvC</fullName>
    </alternativeName>
</protein>
<dbReference type="FunFam" id="3.30.420.10:FF:000002">
    <property type="entry name" value="Crossover junction endodeoxyribonuclease RuvC"/>
    <property type="match status" value="1"/>
</dbReference>
<dbReference type="CDD" id="cd16962">
    <property type="entry name" value="RuvC"/>
    <property type="match status" value="1"/>
</dbReference>
<keyword evidence="4 13" id="KW-0479">Metal-binding</keyword>
<dbReference type="GO" id="GO:0008821">
    <property type="term" value="F:crossover junction DNA endonuclease activity"/>
    <property type="evidence" value="ECO:0007669"/>
    <property type="project" value="UniProtKB-UniRule"/>
</dbReference>
<evidence type="ECO:0000256" key="14">
    <source>
        <dbReference type="NCBIfam" id="TIGR00228"/>
    </source>
</evidence>
<dbReference type="HAMAP" id="MF_00034">
    <property type="entry name" value="RuvC"/>
    <property type="match status" value="1"/>
</dbReference>
<comment type="similarity">
    <text evidence="1 13">Belongs to the RuvC family.</text>
</comment>
<evidence type="ECO:0000256" key="12">
    <source>
        <dbReference type="ARBA" id="ARBA00029354"/>
    </source>
</evidence>
<dbReference type="GO" id="GO:0005737">
    <property type="term" value="C:cytoplasm"/>
    <property type="evidence" value="ECO:0007669"/>
    <property type="project" value="UniProtKB-SubCell"/>
</dbReference>
<comment type="function">
    <text evidence="13">The RuvA-RuvB-RuvC complex processes Holliday junction (HJ) DNA during genetic recombination and DNA repair. Endonuclease that resolves HJ intermediates. Cleaves cruciform DNA by making single-stranded nicks across the HJ at symmetrical positions within the homologous arms, yielding a 5'-phosphate and a 3'-hydroxyl group; requires a central core of homology in the junction. The consensus cleavage sequence is 5'-(A/T)TT(C/G)-3'. Cleavage occurs on the 3'-side of the TT dinucleotide at the point of strand exchange. HJ branch migration catalyzed by RuvA-RuvB allows RuvC to scan DNA until it finds its consensus sequence, where it cleaves and resolves the cruciform DNA.</text>
</comment>
<comment type="subcellular location">
    <subcellularLocation>
        <location evidence="13">Cytoplasm</location>
    </subcellularLocation>
</comment>
<dbReference type="RefSeq" id="WP_029094254.1">
    <property type="nucleotide sequence ID" value="NZ_BRLG01000023.1"/>
</dbReference>
<reference evidence="17" key="2">
    <citation type="submission" date="2017-09" db="EMBL/GenBank/DDBJ databases">
        <title>FDA dAtabase for Regulatory Grade micrObial Sequences (FDA-ARGOS): Supporting development and validation of Infectious Disease Dx tests.</title>
        <authorList>
            <person name="Minogue T."/>
            <person name="Wolcott M."/>
            <person name="Wasieloski L."/>
            <person name="Aguilar W."/>
            <person name="Moore D."/>
            <person name="Tallon L."/>
            <person name="Sadzewicz L."/>
            <person name="Ott S."/>
            <person name="Zhao X."/>
            <person name="Nagaraj S."/>
            <person name="Vavikolanu K."/>
            <person name="Aluvathingal J."/>
            <person name="Nadendla S."/>
            <person name="Sichtig H."/>
        </authorList>
    </citation>
    <scope>NUCLEOTIDE SEQUENCE [LARGE SCALE GENOMIC DNA]</scope>
    <source>
        <strain evidence="17">FDAARGOS_387</strain>
    </source>
</reference>
<keyword evidence="10 13" id="KW-0233">DNA recombination</keyword>
<evidence type="ECO:0000256" key="9">
    <source>
        <dbReference type="ARBA" id="ARBA00023125"/>
    </source>
</evidence>
<comment type="subunit">
    <text evidence="13">Homodimer which binds Holliday junction (HJ) DNA. The HJ becomes 2-fold symmetrical on binding to RuvC with unstacked arms; it has a different conformation from HJ DNA in complex with RuvA. In the full resolvosome a probable DNA-RuvA(4)-RuvB(12)-RuvC(2) complex forms which resolves the HJ.</text>
</comment>
<dbReference type="InterPro" id="IPR002176">
    <property type="entry name" value="X-over_junc_endoDNase_RuvC"/>
</dbReference>
<keyword evidence="9 13" id="KW-0238">DNA-binding</keyword>
<reference evidence="15" key="1">
    <citation type="submission" date="2017-09" db="EMBL/GenBank/DDBJ databases">
        <title>FDA dAtabase for Regulatory Grade micrObial Sequences (FDA-ARGOS): Supporting development and validation of Infectious Disease Dx tests.</title>
        <authorList>
            <person name="Minogue T."/>
            <person name="Wolcott M."/>
            <person name="Wasieloski L."/>
            <person name="Aguilar W."/>
            <person name="Moore D."/>
            <person name="Tallon L.J."/>
            <person name="Sadzewicz L."/>
            <person name="Ott S."/>
            <person name="Zhao X."/>
            <person name="Nagaraj S."/>
            <person name="Vavikolanu K."/>
            <person name="Aluvathingal J."/>
            <person name="Nadendla S."/>
            <person name="Sichtig H."/>
        </authorList>
    </citation>
    <scope>NUCLEOTIDE SEQUENCE</scope>
    <source>
        <strain evidence="15">FDAARGOS_387</strain>
    </source>
</reference>
<feature type="active site" evidence="13">
    <location>
        <position position="67"/>
    </location>
</feature>
<gene>
    <name evidence="13 16" type="primary">ruvC</name>
    <name evidence="15" type="ORF">CRN84_16645</name>
    <name evidence="16" type="ORF">NCTC12282_04617</name>
</gene>
<evidence type="ECO:0000313" key="16">
    <source>
        <dbReference type="EMBL" id="VFS50653.1"/>
    </source>
</evidence>
<keyword evidence="5 13" id="KW-0255">Endonuclease</keyword>
<evidence type="ECO:0000256" key="7">
    <source>
        <dbReference type="ARBA" id="ARBA00022801"/>
    </source>
</evidence>
<dbReference type="EMBL" id="PDDX01000001">
    <property type="protein sequence ID" value="PHI30848.1"/>
    <property type="molecule type" value="Genomic_DNA"/>
</dbReference>
<dbReference type="OrthoDB" id="9805499at2"/>
<evidence type="ECO:0000256" key="6">
    <source>
        <dbReference type="ARBA" id="ARBA00022763"/>
    </source>
</evidence>
<dbReference type="InterPro" id="IPR036397">
    <property type="entry name" value="RNaseH_sf"/>
</dbReference>
<reference evidence="16 18" key="3">
    <citation type="submission" date="2019-03" db="EMBL/GenBank/DDBJ databases">
        <authorList>
            <consortium name="Pathogen Informatics"/>
        </authorList>
    </citation>
    <scope>NUCLEOTIDE SEQUENCE [LARGE SCALE GENOMIC DNA]</scope>
    <source>
        <strain evidence="16 18">NCTC12282</strain>
    </source>
</reference>
<dbReference type="STRING" id="1111728.GCA_000427805_01136"/>
<dbReference type="InterPro" id="IPR012337">
    <property type="entry name" value="RNaseH-like_sf"/>
</dbReference>
<evidence type="ECO:0000313" key="15">
    <source>
        <dbReference type="EMBL" id="PHI30848.1"/>
    </source>
</evidence>
<dbReference type="Proteomes" id="UP000224974">
    <property type="component" value="Unassembled WGS sequence"/>
</dbReference>
<keyword evidence="3 13" id="KW-0540">Nuclease</keyword>
<dbReference type="AlphaFoldDB" id="A0A2C6DKL9"/>
<dbReference type="NCBIfam" id="TIGR00228">
    <property type="entry name" value="ruvC"/>
    <property type="match status" value="1"/>
</dbReference>
<dbReference type="EC" id="3.1.21.10" evidence="13 14"/>
<comment type="catalytic activity">
    <reaction evidence="12 13">
        <text>Endonucleolytic cleavage at a junction such as a reciprocal single-stranded crossover between two homologous DNA duplexes (Holliday junction).</text>
        <dbReference type="EC" id="3.1.21.10"/>
    </reaction>
</comment>
<comment type="cofactor">
    <cofactor evidence="13">
        <name>Mg(2+)</name>
        <dbReference type="ChEBI" id="CHEBI:18420"/>
    </cofactor>
    <text evidence="13">Binds 2 Mg(2+) ion per subunit.</text>
</comment>
<proteinExistence type="inferred from homology"/>
<dbReference type="GO" id="GO:0000287">
    <property type="term" value="F:magnesium ion binding"/>
    <property type="evidence" value="ECO:0007669"/>
    <property type="project" value="UniProtKB-UniRule"/>
</dbReference>
<evidence type="ECO:0000256" key="8">
    <source>
        <dbReference type="ARBA" id="ARBA00022842"/>
    </source>
</evidence>
<keyword evidence="7 13" id="KW-0378">Hydrolase</keyword>
<dbReference type="PROSITE" id="PS01321">
    <property type="entry name" value="RUVC"/>
    <property type="match status" value="1"/>
</dbReference>
<dbReference type="PANTHER" id="PTHR30194:SF3">
    <property type="entry name" value="CROSSOVER JUNCTION ENDODEOXYRIBONUCLEASE RUVC"/>
    <property type="match status" value="1"/>
</dbReference>
<feature type="binding site" evidence="13">
    <location>
        <position position="8"/>
    </location>
    <ligand>
        <name>Mg(2+)</name>
        <dbReference type="ChEBI" id="CHEBI:18420"/>
        <label>1</label>
    </ligand>
</feature>
<feature type="active site" evidence="13">
    <location>
        <position position="139"/>
    </location>
</feature>
<name>A0A2C6DKL9_9GAMM</name>